<feature type="non-terminal residue" evidence="1">
    <location>
        <position position="1"/>
    </location>
</feature>
<dbReference type="EMBL" id="JAFIRN010000001">
    <property type="protein sequence ID" value="KAG5855813.1"/>
    <property type="molecule type" value="Genomic_DNA"/>
</dbReference>
<gene>
    <name evidence="1" type="ORF">ANANG_G00000590</name>
</gene>
<dbReference type="InterPro" id="IPR013783">
    <property type="entry name" value="Ig-like_fold"/>
</dbReference>
<sequence>FGLPFYTLLDLTLHGPVLSRVWVNQWSTLDEYRVGDTATLHCAIFSDKETIEDCDKEWVMLDPNNPDMSIEIMESKLYAGRVSVQSKDDTTTVTIRNLGLNDTAPLCIIDCFLE</sequence>
<accession>A0A9D3MX66</accession>
<reference evidence="1" key="1">
    <citation type="submission" date="2021-01" db="EMBL/GenBank/DDBJ databases">
        <title>A chromosome-scale assembly of European eel, Anguilla anguilla.</title>
        <authorList>
            <person name="Henkel C."/>
            <person name="Jong-Raadsen S.A."/>
            <person name="Dufour S."/>
            <person name="Weltzien F.-A."/>
            <person name="Palstra A.P."/>
            <person name="Pelster B."/>
            <person name="Spaink H.P."/>
            <person name="Van Den Thillart G.E."/>
            <person name="Jansen H."/>
            <person name="Zahm M."/>
            <person name="Klopp C."/>
            <person name="Cedric C."/>
            <person name="Louis A."/>
            <person name="Berthelot C."/>
            <person name="Parey E."/>
            <person name="Roest Crollius H."/>
            <person name="Montfort J."/>
            <person name="Robinson-Rechavi M."/>
            <person name="Bucao C."/>
            <person name="Bouchez O."/>
            <person name="Gislard M."/>
            <person name="Lluch J."/>
            <person name="Milhes M."/>
            <person name="Lampietro C."/>
            <person name="Lopez Roques C."/>
            <person name="Donnadieu C."/>
            <person name="Braasch I."/>
            <person name="Desvignes T."/>
            <person name="Postlethwait J."/>
            <person name="Bobe J."/>
            <person name="Guiguen Y."/>
            <person name="Dirks R."/>
        </authorList>
    </citation>
    <scope>NUCLEOTIDE SEQUENCE</scope>
    <source>
        <strain evidence="1">Tag_6206</strain>
        <tissue evidence="1">Liver</tissue>
    </source>
</reference>
<dbReference type="Gene3D" id="2.60.40.10">
    <property type="entry name" value="Immunoglobulins"/>
    <property type="match status" value="1"/>
</dbReference>
<proteinExistence type="predicted"/>
<dbReference type="Proteomes" id="UP001044222">
    <property type="component" value="Unassembled WGS sequence"/>
</dbReference>
<organism evidence="1 2">
    <name type="scientific">Anguilla anguilla</name>
    <name type="common">European freshwater eel</name>
    <name type="synonym">Muraena anguilla</name>
    <dbReference type="NCBI Taxonomy" id="7936"/>
    <lineage>
        <taxon>Eukaryota</taxon>
        <taxon>Metazoa</taxon>
        <taxon>Chordata</taxon>
        <taxon>Craniata</taxon>
        <taxon>Vertebrata</taxon>
        <taxon>Euteleostomi</taxon>
        <taxon>Actinopterygii</taxon>
        <taxon>Neopterygii</taxon>
        <taxon>Teleostei</taxon>
        <taxon>Anguilliformes</taxon>
        <taxon>Anguillidae</taxon>
        <taxon>Anguilla</taxon>
    </lineage>
</organism>
<dbReference type="InterPro" id="IPR036179">
    <property type="entry name" value="Ig-like_dom_sf"/>
</dbReference>
<evidence type="ECO:0000313" key="1">
    <source>
        <dbReference type="EMBL" id="KAG5855813.1"/>
    </source>
</evidence>
<feature type="non-terminal residue" evidence="1">
    <location>
        <position position="114"/>
    </location>
</feature>
<evidence type="ECO:0000313" key="2">
    <source>
        <dbReference type="Proteomes" id="UP001044222"/>
    </source>
</evidence>
<comment type="caution">
    <text evidence="1">The sequence shown here is derived from an EMBL/GenBank/DDBJ whole genome shotgun (WGS) entry which is preliminary data.</text>
</comment>
<keyword evidence="2" id="KW-1185">Reference proteome</keyword>
<dbReference type="SUPFAM" id="SSF48726">
    <property type="entry name" value="Immunoglobulin"/>
    <property type="match status" value="1"/>
</dbReference>
<dbReference type="AlphaFoldDB" id="A0A9D3MX66"/>
<protein>
    <submittedName>
        <fullName evidence="1">Uncharacterized protein</fullName>
    </submittedName>
</protein>
<name>A0A9D3MX66_ANGAN</name>